<feature type="chain" id="PRO_5044663648" evidence="2">
    <location>
        <begin position="28"/>
        <end position="176"/>
    </location>
</feature>
<sequence length="176" mass="18899">MMIKNLKTKAATAVALGTLAMAAPANATIFEYDMTNGDLLTIDTDKSTATWKGKNIDTVMTSPDFAKFTGGANPRFTAVLTSLDGTRTIRGKTYTDNPKNINTTHPQKLIGQGSRFNLWAWWGDPIKGGDYIKHIGGYTATEVPAPGMLGLFGLALAALGFRRRRSRMATAKLAAA</sequence>
<reference evidence="5 6" key="1">
    <citation type="submission" date="2019-12" db="EMBL/GenBank/DDBJ databases">
        <title>Genomic-based taxomic classification of the family Erythrobacteraceae.</title>
        <authorList>
            <person name="Xu L."/>
        </authorList>
    </citation>
    <scope>NUCLEOTIDE SEQUENCE [LARGE SCALE GENOMIC DNA]</scope>
    <source>
        <strain evidence="5 6">JCM 16677</strain>
    </source>
</reference>
<keyword evidence="1" id="KW-1133">Transmembrane helix</keyword>
<evidence type="ECO:0000313" key="5">
    <source>
        <dbReference type="EMBL" id="MXP34077.1"/>
    </source>
</evidence>
<keyword evidence="1" id="KW-0812">Transmembrane</keyword>
<proteinExistence type="predicted"/>
<evidence type="ECO:0000256" key="2">
    <source>
        <dbReference type="SAM" id="SignalP"/>
    </source>
</evidence>
<dbReference type="RefSeq" id="WP_160778773.1">
    <property type="nucleotide sequence ID" value="NZ_BAAAZF010000001.1"/>
</dbReference>
<dbReference type="InterPro" id="IPR013424">
    <property type="entry name" value="Ice-binding_C"/>
</dbReference>
<dbReference type="EMBL" id="WTYE01000001">
    <property type="protein sequence ID" value="MXP34077.1"/>
    <property type="molecule type" value="Genomic_DNA"/>
</dbReference>
<dbReference type="OrthoDB" id="7410280at2"/>
<name>A0A845AXS9_9SPHN</name>
<dbReference type="AlphaFoldDB" id="A0A845AXS9"/>
<keyword evidence="6" id="KW-1185">Reference proteome</keyword>
<feature type="transmembrane region" description="Helical" evidence="1">
    <location>
        <begin position="143"/>
        <end position="161"/>
    </location>
</feature>
<feature type="domain" description="Ice-binding protein C-terminal" evidence="3">
    <location>
        <begin position="143"/>
        <end position="164"/>
    </location>
</feature>
<gene>
    <name evidence="4" type="ORF">GRI94_05695</name>
    <name evidence="5" type="ORF">GRI94_19785</name>
</gene>
<evidence type="ECO:0000313" key="6">
    <source>
        <dbReference type="Proteomes" id="UP000446786"/>
    </source>
</evidence>
<dbReference type="Pfam" id="PF07589">
    <property type="entry name" value="PEP-CTERM"/>
    <property type="match status" value="1"/>
</dbReference>
<protein>
    <submittedName>
        <fullName evidence="5">PEP-CTERM sorting domain-containing protein</fullName>
    </submittedName>
</protein>
<dbReference type="NCBIfam" id="TIGR03382">
    <property type="entry name" value="GC_trans_RRR"/>
    <property type="match status" value="1"/>
</dbReference>
<dbReference type="EMBL" id="WTYE01000001">
    <property type="protein sequence ID" value="MXP31317.1"/>
    <property type="molecule type" value="Genomic_DNA"/>
</dbReference>
<accession>A0A845AXS9</accession>
<dbReference type="Proteomes" id="UP000446786">
    <property type="component" value="Unassembled WGS sequence"/>
</dbReference>
<evidence type="ECO:0000259" key="3">
    <source>
        <dbReference type="Pfam" id="PF07589"/>
    </source>
</evidence>
<organism evidence="5 6">
    <name type="scientific">Parerythrobacter jejuensis</name>
    <dbReference type="NCBI Taxonomy" id="795812"/>
    <lineage>
        <taxon>Bacteria</taxon>
        <taxon>Pseudomonadati</taxon>
        <taxon>Pseudomonadota</taxon>
        <taxon>Alphaproteobacteria</taxon>
        <taxon>Sphingomonadales</taxon>
        <taxon>Erythrobacteraceae</taxon>
        <taxon>Parerythrobacter</taxon>
    </lineage>
</organism>
<dbReference type="InterPro" id="IPR017756">
    <property type="entry name" value="TM_Gly-Cys-Arg_CS"/>
</dbReference>
<feature type="signal peptide" evidence="2">
    <location>
        <begin position="1"/>
        <end position="27"/>
    </location>
</feature>
<dbReference type="NCBIfam" id="TIGR02595">
    <property type="entry name" value="PEP_CTERM"/>
    <property type="match status" value="1"/>
</dbReference>
<keyword evidence="2" id="KW-0732">Signal</keyword>
<evidence type="ECO:0000313" key="4">
    <source>
        <dbReference type="EMBL" id="MXP31317.1"/>
    </source>
</evidence>
<comment type="caution">
    <text evidence="5">The sequence shown here is derived from an EMBL/GenBank/DDBJ whole genome shotgun (WGS) entry which is preliminary data.</text>
</comment>
<keyword evidence="1" id="KW-0472">Membrane</keyword>
<evidence type="ECO:0000256" key="1">
    <source>
        <dbReference type="SAM" id="Phobius"/>
    </source>
</evidence>